<sequence>MVCKIYFCNVQVTLHHVCAPGTRLPSSNSLYLVVEMFNSPKRTELLIPCFPLLLDETFIFRKPFCSNQRKVRPYNVLNDCKIKIELCEDPDNSTLVKLLAFYSRDVQELFSGSNFSQPCISVTREVFLRRTIDFSGPPIRMKLTIKAFIQQIPVEYCNQINELPVNYELMIPDHGHLSDAKHLIHFNSSNNYLPFLNQECSRD</sequence>
<dbReference type="InterPro" id="IPR042769">
    <property type="entry name" value="SPATA6_fam"/>
</dbReference>
<comment type="similarity">
    <text evidence="1">Belongs to the SPATA6 family.</text>
</comment>
<evidence type="ECO:0000259" key="3">
    <source>
        <dbReference type="Pfam" id="PF14909"/>
    </source>
</evidence>
<reference evidence="4 5" key="1">
    <citation type="submission" date="2019-03" db="EMBL/GenBank/DDBJ databases">
        <title>An improved genome assembly of the fluke Schistosoma japonicum.</title>
        <authorList>
            <person name="Hu W."/>
            <person name="Luo F."/>
            <person name="Yin M."/>
            <person name="Mo X."/>
            <person name="Sun C."/>
            <person name="Wu Q."/>
            <person name="Zhu B."/>
            <person name="Xiang M."/>
            <person name="Wang J."/>
            <person name="Wang Y."/>
            <person name="Zhang T."/>
            <person name="Xu B."/>
            <person name="Zheng H."/>
            <person name="Feng Z."/>
        </authorList>
    </citation>
    <scope>NUCLEOTIDE SEQUENCE [LARGE SCALE GENOMIC DNA]</scope>
    <source>
        <strain evidence="4">HuSjv2</strain>
        <tissue evidence="4">Worms</tissue>
    </source>
</reference>
<evidence type="ECO:0000256" key="1">
    <source>
        <dbReference type="ARBA" id="ARBA00006215"/>
    </source>
</evidence>
<gene>
    <name evidence="4" type="ORF">EWB00_008320</name>
</gene>
<comment type="caution">
    <text evidence="4">The sequence shown here is derived from an EMBL/GenBank/DDBJ whole genome shotgun (WGS) entry which is preliminary data.</text>
</comment>
<keyword evidence="2" id="KW-0597">Phosphoprotein</keyword>
<dbReference type="Proteomes" id="UP000311919">
    <property type="component" value="Unassembled WGS sequence"/>
</dbReference>
<evidence type="ECO:0000256" key="2">
    <source>
        <dbReference type="ARBA" id="ARBA00022553"/>
    </source>
</evidence>
<dbReference type="GO" id="GO:0120212">
    <property type="term" value="C:sperm head-tail coupling apparatus"/>
    <property type="evidence" value="ECO:0007669"/>
    <property type="project" value="InterPro"/>
</dbReference>
<dbReference type="EMBL" id="SKCS01000460">
    <property type="protein sequence ID" value="TNN06566.1"/>
    <property type="molecule type" value="Genomic_DNA"/>
</dbReference>
<dbReference type="InterPro" id="IPR032732">
    <property type="entry name" value="SPATA6_N"/>
</dbReference>
<evidence type="ECO:0000313" key="4">
    <source>
        <dbReference type="EMBL" id="TNN06566.1"/>
    </source>
</evidence>
<dbReference type="PANTHER" id="PTHR16435:SF6">
    <property type="entry name" value="IP09370P"/>
    <property type="match status" value="1"/>
</dbReference>
<name>A0A4Z2CQR4_SCHJA</name>
<dbReference type="Pfam" id="PF14909">
    <property type="entry name" value="SPATA6"/>
    <property type="match status" value="1"/>
</dbReference>
<dbReference type="GO" id="GO:0032027">
    <property type="term" value="F:myosin light chain binding"/>
    <property type="evidence" value="ECO:0007669"/>
    <property type="project" value="InterPro"/>
</dbReference>
<dbReference type="STRING" id="6182.A0A4Z2CQR4"/>
<accession>A0A4Z2CQR4</accession>
<proteinExistence type="inferred from homology"/>
<evidence type="ECO:0000313" key="5">
    <source>
        <dbReference type="Proteomes" id="UP000311919"/>
    </source>
</evidence>
<dbReference type="AlphaFoldDB" id="A0A4Z2CQR4"/>
<dbReference type="PANTHER" id="PTHR16435">
    <property type="entry name" value="SPERMATOGENESIS-ASSOCIATED PROTEIN 6 SPATA6"/>
    <property type="match status" value="1"/>
</dbReference>
<organism evidence="4 5">
    <name type="scientific">Schistosoma japonicum</name>
    <name type="common">Blood fluke</name>
    <dbReference type="NCBI Taxonomy" id="6182"/>
    <lineage>
        <taxon>Eukaryota</taxon>
        <taxon>Metazoa</taxon>
        <taxon>Spiralia</taxon>
        <taxon>Lophotrochozoa</taxon>
        <taxon>Platyhelminthes</taxon>
        <taxon>Trematoda</taxon>
        <taxon>Digenea</taxon>
        <taxon>Strigeidida</taxon>
        <taxon>Schistosomatoidea</taxon>
        <taxon>Schistosomatidae</taxon>
        <taxon>Schistosoma</taxon>
    </lineage>
</organism>
<dbReference type="OrthoDB" id="5963614at2759"/>
<keyword evidence="5" id="KW-1185">Reference proteome</keyword>
<feature type="domain" description="Spermatogenesis-associated protein 6 N-terminal" evidence="3">
    <location>
        <begin position="10"/>
        <end position="142"/>
    </location>
</feature>
<dbReference type="GO" id="GO:0007283">
    <property type="term" value="P:spermatogenesis"/>
    <property type="evidence" value="ECO:0007669"/>
    <property type="project" value="InterPro"/>
</dbReference>
<protein>
    <submittedName>
        <fullName evidence="4">Spermatogenesis-associated 6 isoform 1</fullName>
    </submittedName>
</protein>
<feature type="non-terminal residue" evidence="4">
    <location>
        <position position="203"/>
    </location>
</feature>